<dbReference type="STRING" id="76193.A0A194RH14"/>
<feature type="compositionally biased region" description="Basic and acidic residues" evidence="1">
    <location>
        <begin position="1"/>
        <end position="11"/>
    </location>
</feature>
<evidence type="ECO:0000313" key="2">
    <source>
        <dbReference type="EMBL" id="KPJ17113.1"/>
    </source>
</evidence>
<dbReference type="InterPro" id="IPR055309">
    <property type="entry name" value="Znf318-like"/>
</dbReference>
<dbReference type="Proteomes" id="UP000053240">
    <property type="component" value="Unassembled WGS sequence"/>
</dbReference>
<gene>
    <name evidence="2" type="ORF">RR48_13969</name>
</gene>
<name>A0A194RH14_PAPMA</name>
<dbReference type="GO" id="GO:0005654">
    <property type="term" value="C:nucleoplasm"/>
    <property type="evidence" value="ECO:0007669"/>
    <property type="project" value="TreeGrafter"/>
</dbReference>
<feature type="region of interest" description="Disordered" evidence="1">
    <location>
        <begin position="181"/>
        <end position="200"/>
    </location>
</feature>
<feature type="region of interest" description="Disordered" evidence="1">
    <location>
        <begin position="236"/>
        <end position="255"/>
    </location>
</feature>
<dbReference type="GO" id="GO:0045892">
    <property type="term" value="P:negative regulation of DNA-templated transcription"/>
    <property type="evidence" value="ECO:0007669"/>
    <property type="project" value="TreeGrafter"/>
</dbReference>
<dbReference type="InParanoid" id="A0A194RH14"/>
<evidence type="ECO:0000313" key="3">
    <source>
        <dbReference type="Proteomes" id="UP000053240"/>
    </source>
</evidence>
<protein>
    <submittedName>
        <fullName evidence="2">Zinc finger matrin-type protein CG9776</fullName>
    </submittedName>
</protein>
<evidence type="ECO:0000256" key="1">
    <source>
        <dbReference type="SAM" id="MobiDB-lite"/>
    </source>
</evidence>
<sequence>MSRDVSRKSGYDRGGGWDRNYYRNQMQRKRSRSPPSREGKRRSRTPQKPKKDILDDNILNEISKLPEPNELWDNQFQEGFSGNAPPSFTRDGGNYQRNYQPSYPVNYENFGGAMPPMPPGSSGWSQPASAPPAFNNVEEQIKKEAAIESEMRHQKAALSKQREDCMKKATILKKELETLKEQRSELHSDSKRSPSPDTKRFLKENTKLQLEIQNKLKTINNVVDMLNGIIGEEVDKNEEDNSGERGSRRKSRSPSTKRFNYVYYDPEMHWCRVCNEFPATAKDYLTHLHSPTHHK</sequence>
<feature type="compositionally biased region" description="Polar residues" evidence="1">
    <location>
        <begin position="72"/>
        <end position="86"/>
    </location>
</feature>
<dbReference type="EMBL" id="KQ460205">
    <property type="protein sequence ID" value="KPJ17113.1"/>
    <property type="molecule type" value="Genomic_DNA"/>
</dbReference>
<dbReference type="GO" id="GO:0045893">
    <property type="term" value="P:positive regulation of DNA-templated transcription"/>
    <property type="evidence" value="ECO:0007669"/>
    <property type="project" value="TreeGrafter"/>
</dbReference>
<organism evidence="2 3">
    <name type="scientific">Papilio machaon</name>
    <name type="common">Old World swallowtail butterfly</name>
    <dbReference type="NCBI Taxonomy" id="76193"/>
    <lineage>
        <taxon>Eukaryota</taxon>
        <taxon>Metazoa</taxon>
        <taxon>Ecdysozoa</taxon>
        <taxon>Arthropoda</taxon>
        <taxon>Hexapoda</taxon>
        <taxon>Insecta</taxon>
        <taxon>Pterygota</taxon>
        <taxon>Neoptera</taxon>
        <taxon>Endopterygota</taxon>
        <taxon>Lepidoptera</taxon>
        <taxon>Glossata</taxon>
        <taxon>Ditrysia</taxon>
        <taxon>Papilionoidea</taxon>
        <taxon>Papilionidae</taxon>
        <taxon>Papilioninae</taxon>
        <taxon>Papilio</taxon>
    </lineage>
</organism>
<dbReference type="AlphaFoldDB" id="A0A194RH14"/>
<dbReference type="PANTHER" id="PTHR15577">
    <property type="entry name" value="ZINC FINGER CONTAINING PROTEIN"/>
    <property type="match status" value="1"/>
</dbReference>
<keyword evidence="3" id="KW-1185">Reference proteome</keyword>
<proteinExistence type="predicted"/>
<reference evidence="2 3" key="1">
    <citation type="journal article" date="2015" name="Nat. Commun.">
        <title>Outbred genome sequencing and CRISPR/Cas9 gene editing in butterflies.</title>
        <authorList>
            <person name="Li X."/>
            <person name="Fan D."/>
            <person name="Zhang W."/>
            <person name="Liu G."/>
            <person name="Zhang L."/>
            <person name="Zhao L."/>
            <person name="Fang X."/>
            <person name="Chen L."/>
            <person name="Dong Y."/>
            <person name="Chen Y."/>
            <person name="Ding Y."/>
            <person name="Zhao R."/>
            <person name="Feng M."/>
            <person name="Zhu Y."/>
            <person name="Feng Y."/>
            <person name="Jiang X."/>
            <person name="Zhu D."/>
            <person name="Xiang H."/>
            <person name="Feng X."/>
            <person name="Li S."/>
            <person name="Wang J."/>
            <person name="Zhang G."/>
            <person name="Kronforst M.R."/>
            <person name="Wang W."/>
        </authorList>
    </citation>
    <scope>NUCLEOTIDE SEQUENCE [LARGE SCALE GENOMIC DNA]</scope>
    <source>
        <strain evidence="2">Ya'a_city_454_Pm</strain>
        <tissue evidence="2">Whole body</tissue>
    </source>
</reference>
<dbReference type="PANTHER" id="PTHR15577:SF2">
    <property type="entry name" value="ZINC FINGER PROTEIN 318"/>
    <property type="match status" value="1"/>
</dbReference>
<accession>A0A194RH14</accession>
<feature type="region of interest" description="Disordered" evidence="1">
    <location>
        <begin position="1"/>
        <end position="101"/>
    </location>
</feature>
<feature type="compositionally biased region" description="Basic residues" evidence="1">
    <location>
        <begin position="39"/>
        <end position="48"/>
    </location>
</feature>